<name>A0A6S6SP76_9BACT</name>
<protein>
    <recommendedName>
        <fullName evidence="2">Lipoprotein</fullName>
    </recommendedName>
</protein>
<evidence type="ECO:0008006" key="2">
    <source>
        <dbReference type="Google" id="ProtNLM"/>
    </source>
</evidence>
<dbReference type="EMBL" id="CACVAX010000016">
    <property type="protein sequence ID" value="CAA6807257.1"/>
    <property type="molecule type" value="Genomic_DNA"/>
</dbReference>
<gene>
    <name evidence="1" type="ORF">HELGO_WM14087</name>
</gene>
<dbReference type="PROSITE" id="PS51257">
    <property type="entry name" value="PROKAR_LIPOPROTEIN"/>
    <property type="match status" value="1"/>
</dbReference>
<reference evidence="1" key="1">
    <citation type="submission" date="2020-01" db="EMBL/GenBank/DDBJ databases">
        <authorList>
            <person name="Meier V. D."/>
            <person name="Meier V D."/>
        </authorList>
    </citation>
    <scope>NUCLEOTIDE SEQUENCE</scope>
    <source>
        <strain evidence="1">HLG_WM_MAG_04</strain>
    </source>
</reference>
<dbReference type="AlphaFoldDB" id="A0A6S6SP76"/>
<proteinExistence type="predicted"/>
<evidence type="ECO:0000313" key="1">
    <source>
        <dbReference type="EMBL" id="CAA6807257.1"/>
    </source>
</evidence>
<sequence length="244" mass="27159">MNKKYISLTLAIVLFTACGGSSSSKVAGEGSIDLKAYYPNASMTKTFLPVENGLNKSTHDEVITVNGQTITTEVNSVIIENMVFTDKNITTTTTEGTSTDTSLSYRHVDLGDTIISHSFKSTKPDELGEITTNFELVCKLKSKEEKYTSNGNEYSGDLLKIECIKEGEVIYDIKPALLASEFVNTDLNGSHIIYNQSYIYLKKDWGEVARIDDDCIPKDKPNEAINDKSSQCEKENSYYEFYLP</sequence>
<accession>A0A6S6SP76</accession>
<organism evidence="1">
    <name type="scientific">uncultured Sulfurovum sp</name>
    <dbReference type="NCBI Taxonomy" id="269237"/>
    <lineage>
        <taxon>Bacteria</taxon>
        <taxon>Pseudomonadati</taxon>
        <taxon>Campylobacterota</taxon>
        <taxon>Epsilonproteobacteria</taxon>
        <taxon>Campylobacterales</taxon>
        <taxon>Sulfurovaceae</taxon>
        <taxon>Sulfurovum</taxon>
        <taxon>environmental samples</taxon>
    </lineage>
</organism>